<comment type="cofactor">
    <cofactor evidence="2 18">
        <name>Mg(2+)</name>
        <dbReference type="ChEBI" id="CHEBI:18420"/>
    </cofactor>
</comment>
<dbReference type="InterPro" id="IPR015867">
    <property type="entry name" value="N-reg_PII/ATP_PRibTrfase_C"/>
</dbReference>
<dbReference type="RefSeq" id="WP_130418878.1">
    <property type="nucleotide sequence ID" value="NZ_SHKW01000001.1"/>
</dbReference>
<evidence type="ECO:0000256" key="14">
    <source>
        <dbReference type="ARBA" id="ARBA00022840"/>
    </source>
</evidence>
<keyword evidence="10 18" id="KW-0328">Glycosyltransferase</keyword>
<dbReference type="FunFam" id="3.40.190.10:FF:000258">
    <property type="entry name" value="ATP phosphoribosyltransferase"/>
    <property type="match status" value="1"/>
</dbReference>
<proteinExistence type="inferred from homology"/>
<dbReference type="Gene3D" id="3.40.190.10">
    <property type="entry name" value="Periplasmic binding protein-like II"/>
    <property type="match status" value="2"/>
</dbReference>
<dbReference type="PANTHER" id="PTHR21403">
    <property type="entry name" value="ATP PHOSPHORIBOSYLTRANSFERASE ATP-PRTASE"/>
    <property type="match status" value="1"/>
</dbReference>
<name>A0A4Q7YTJ2_9BACT</name>
<evidence type="ECO:0000256" key="1">
    <source>
        <dbReference type="ARBA" id="ARBA00000915"/>
    </source>
</evidence>
<comment type="similarity">
    <text evidence="5 18">Belongs to the ATP phosphoribosyltransferase family. Long subfamily.</text>
</comment>
<keyword evidence="22" id="KW-1185">Reference proteome</keyword>
<evidence type="ECO:0000313" key="22">
    <source>
        <dbReference type="Proteomes" id="UP000292958"/>
    </source>
</evidence>
<evidence type="ECO:0000256" key="15">
    <source>
        <dbReference type="ARBA" id="ARBA00022842"/>
    </source>
</evidence>
<dbReference type="OrthoDB" id="9801867at2"/>
<comment type="subcellular location">
    <subcellularLocation>
        <location evidence="3 18">Cytoplasm</location>
    </subcellularLocation>
</comment>
<dbReference type="CDD" id="cd13593">
    <property type="entry name" value="PBP2_HisGL3"/>
    <property type="match status" value="1"/>
</dbReference>
<evidence type="ECO:0000313" key="21">
    <source>
        <dbReference type="EMBL" id="RZU40870.1"/>
    </source>
</evidence>
<dbReference type="GO" id="GO:0000105">
    <property type="term" value="P:L-histidine biosynthetic process"/>
    <property type="evidence" value="ECO:0007669"/>
    <property type="project" value="UniProtKB-UniRule"/>
</dbReference>
<keyword evidence="9 18" id="KW-0028">Amino-acid biosynthesis</keyword>
<evidence type="ECO:0000256" key="16">
    <source>
        <dbReference type="ARBA" id="ARBA00023102"/>
    </source>
</evidence>
<keyword evidence="15 18" id="KW-0460">Magnesium</keyword>
<accession>A0A4Q7YTJ2</accession>
<dbReference type="AlphaFoldDB" id="A0A4Q7YTJ2"/>
<sequence length="294" mass="32504">MSDAQKKLKLGIPKGSLQDATIALFQRAGWQIFASGRSYFPGIDDTEIECMLVRAQEMARYVEHGALDAGLTGNDWVLENQHDVEYVTSLTYSKQSRQKVKWVLAVPEDSPFQKPEDLAGKIIATELVEFTKRYFASKNIPVTVEFSWGATEVKPPTLADAIVEVTETGSSLRANRLRIIETLMESETQLIANKTAYKDEWKRGKINNISLMLNAAIAAQGRVGLMLNARKADLREVIGVLPALNSPTVSQLSDAEWVALNTILDETEVREVIPKLKAVGATGIVEYPLSKVVL</sequence>
<evidence type="ECO:0000256" key="13">
    <source>
        <dbReference type="ARBA" id="ARBA00022741"/>
    </source>
</evidence>
<evidence type="ECO:0000256" key="18">
    <source>
        <dbReference type="HAMAP-Rule" id="MF_00079"/>
    </source>
</evidence>
<dbReference type="GO" id="GO:0005524">
    <property type="term" value="F:ATP binding"/>
    <property type="evidence" value="ECO:0007669"/>
    <property type="project" value="UniProtKB-KW"/>
</dbReference>
<evidence type="ECO:0000256" key="11">
    <source>
        <dbReference type="ARBA" id="ARBA00022679"/>
    </source>
</evidence>
<comment type="function">
    <text evidence="17 18">Catalyzes the condensation of ATP and 5-phosphoribose 1-diphosphate to form N'-(5'-phosphoribosyl)-ATP (PR-ATP). Has a crucial role in the pathway because the rate of histidine biosynthesis seems to be controlled primarily by regulation of HisG enzymatic activity.</text>
</comment>
<evidence type="ECO:0000256" key="4">
    <source>
        <dbReference type="ARBA" id="ARBA00004667"/>
    </source>
</evidence>
<dbReference type="InterPro" id="IPR001348">
    <property type="entry name" value="ATP_PRibTrfase_HisG"/>
</dbReference>
<feature type="domain" description="ATP phosphoribosyltransferase catalytic" evidence="19">
    <location>
        <begin position="54"/>
        <end position="213"/>
    </location>
</feature>
<comment type="pathway">
    <text evidence="4 18">Amino-acid biosynthesis; L-histidine biosynthesis; L-histidine from 5-phospho-alpha-D-ribose 1-diphosphate: step 1/9.</text>
</comment>
<comment type="caution">
    <text evidence="21">The sequence shown here is derived from an EMBL/GenBank/DDBJ whole genome shotgun (WGS) entry which is preliminary data.</text>
</comment>
<dbReference type="GO" id="GO:0005737">
    <property type="term" value="C:cytoplasm"/>
    <property type="evidence" value="ECO:0007669"/>
    <property type="project" value="UniProtKB-SubCell"/>
</dbReference>
<evidence type="ECO:0000256" key="7">
    <source>
        <dbReference type="ARBA" id="ARBA00020998"/>
    </source>
</evidence>
<evidence type="ECO:0000256" key="3">
    <source>
        <dbReference type="ARBA" id="ARBA00004496"/>
    </source>
</evidence>
<keyword evidence="13 18" id="KW-0547">Nucleotide-binding</keyword>
<dbReference type="InterPro" id="IPR020621">
    <property type="entry name" value="ATP-PRT_HisG_long"/>
</dbReference>
<keyword evidence="14 18" id="KW-0067">ATP-binding</keyword>
<dbReference type="NCBIfam" id="TIGR03455">
    <property type="entry name" value="HisG_C-term"/>
    <property type="match status" value="1"/>
</dbReference>
<dbReference type="FunFam" id="3.30.70.120:FF:000002">
    <property type="entry name" value="ATP phosphoribosyltransferase"/>
    <property type="match status" value="1"/>
</dbReference>
<keyword evidence="12 18" id="KW-0479">Metal-binding</keyword>
<dbReference type="EMBL" id="SHKW01000001">
    <property type="protein sequence ID" value="RZU40870.1"/>
    <property type="molecule type" value="Genomic_DNA"/>
</dbReference>
<dbReference type="InterPro" id="IPR011322">
    <property type="entry name" value="N-reg_PII-like_a/b"/>
</dbReference>
<evidence type="ECO:0000256" key="8">
    <source>
        <dbReference type="ARBA" id="ARBA00022490"/>
    </source>
</evidence>
<dbReference type="GO" id="GO:0003879">
    <property type="term" value="F:ATP phosphoribosyltransferase activity"/>
    <property type="evidence" value="ECO:0007669"/>
    <property type="project" value="UniProtKB-UniRule"/>
</dbReference>
<evidence type="ECO:0000256" key="12">
    <source>
        <dbReference type="ARBA" id="ARBA00022723"/>
    </source>
</evidence>
<dbReference type="UniPathway" id="UPA00031">
    <property type="reaction ID" value="UER00006"/>
</dbReference>
<keyword evidence="8 18" id="KW-0963">Cytoplasm</keyword>
<protein>
    <recommendedName>
        <fullName evidence="7 18">ATP phosphoribosyltransferase</fullName>
        <shortName evidence="18">ATP-PRT</shortName>
        <shortName evidence="18">ATP-PRTase</shortName>
        <ecNumber evidence="6 18">2.4.2.17</ecNumber>
    </recommendedName>
</protein>
<evidence type="ECO:0000256" key="6">
    <source>
        <dbReference type="ARBA" id="ARBA00011946"/>
    </source>
</evidence>
<keyword evidence="11 18" id="KW-0808">Transferase</keyword>
<keyword evidence="16 18" id="KW-0368">Histidine biosynthesis</keyword>
<gene>
    <name evidence="18" type="primary">hisG</name>
    <name evidence="21" type="ORF">BDD14_2356</name>
</gene>
<dbReference type="HAMAP" id="MF_00079">
    <property type="entry name" value="HisG_Long"/>
    <property type="match status" value="1"/>
</dbReference>
<evidence type="ECO:0000256" key="5">
    <source>
        <dbReference type="ARBA" id="ARBA00007955"/>
    </source>
</evidence>
<dbReference type="Gene3D" id="3.30.70.120">
    <property type="match status" value="1"/>
</dbReference>
<dbReference type="Pfam" id="PF01634">
    <property type="entry name" value="HisG"/>
    <property type="match status" value="1"/>
</dbReference>
<comment type="catalytic activity">
    <reaction evidence="1 18">
        <text>1-(5-phospho-beta-D-ribosyl)-ATP + diphosphate = 5-phospho-alpha-D-ribose 1-diphosphate + ATP</text>
        <dbReference type="Rhea" id="RHEA:18473"/>
        <dbReference type="ChEBI" id="CHEBI:30616"/>
        <dbReference type="ChEBI" id="CHEBI:33019"/>
        <dbReference type="ChEBI" id="CHEBI:58017"/>
        <dbReference type="ChEBI" id="CHEBI:73183"/>
        <dbReference type="EC" id="2.4.2.17"/>
    </reaction>
</comment>
<dbReference type="Pfam" id="PF08029">
    <property type="entry name" value="HisG_C"/>
    <property type="match status" value="1"/>
</dbReference>
<dbReference type="PANTHER" id="PTHR21403:SF10">
    <property type="entry name" value="ATP PHOSPHORIBOSYLTRANSFERASE"/>
    <property type="match status" value="1"/>
</dbReference>
<dbReference type="SUPFAM" id="SSF54913">
    <property type="entry name" value="GlnB-like"/>
    <property type="match status" value="1"/>
</dbReference>
<dbReference type="SUPFAM" id="SSF53850">
    <property type="entry name" value="Periplasmic binding protein-like II"/>
    <property type="match status" value="1"/>
</dbReference>
<dbReference type="NCBIfam" id="TIGR00070">
    <property type="entry name" value="hisG"/>
    <property type="match status" value="1"/>
</dbReference>
<dbReference type="GO" id="GO:0000287">
    <property type="term" value="F:magnesium ion binding"/>
    <property type="evidence" value="ECO:0007669"/>
    <property type="project" value="UniProtKB-UniRule"/>
</dbReference>
<organism evidence="21 22">
    <name type="scientific">Edaphobacter modestus</name>
    <dbReference type="NCBI Taxonomy" id="388466"/>
    <lineage>
        <taxon>Bacteria</taxon>
        <taxon>Pseudomonadati</taxon>
        <taxon>Acidobacteriota</taxon>
        <taxon>Terriglobia</taxon>
        <taxon>Terriglobales</taxon>
        <taxon>Acidobacteriaceae</taxon>
        <taxon>Edaphobacter</taxon>
    </lineage>
</organism>
<dbReference type="Proteomes" id="UP000292958">
    <property type="component" value="Unassembled WGS sequence"/>
</dbReference>
<dbReference type="InterPro" id="IPR013115">
    <property type="entry name" value="HisG_C"/>
</dbReference>
<comment type="activity regulation">
    <text evidence="18">Feedback inhibited by histidine.</text>
</comment>
<dbReference type="InterPro" id="IPR013820">
    <property type="entry name" value="ATP_PRibTrfase_cat"/>
</dbReference>
<evidence type="ECO:0000256" key="2">
    <source>
        <dbReference type="ARBA" id="ARBA00001946"/>
    </source>
</evidence>
<evidence type="ECO:0000256" key="17">
    <source>
        <dbReference type="ARBA" id="ARBA00024861"/>
    </source>
</evidence>
<evidence type="ECO:0000259" key="20">
    <source>
        <dbReference type="Pfam" id="PF08029"/>
    </source>
</evidence>
<evidence type="ECO:0000256" key="10">
    <source>
        <dbReference type="ARBA" id="ARBA00022676"/>
    </source>
</evidence>
<evidence type="ECO:0000259" key="19">
    <source>
        <dbReference type="Pfam" id="PF01634"/>
    </source>
</evidence>
<reference evidence="21 22" key="1">
    <citation type="submission" date="2019-02" db="EMBL/GenBank/DDBJ databases">
        <title>Genomic Encyclopedia of Archaeal and Bacterial Type Strains, Phase II (KMG-II): from individual species to whole genera.</title>
        <authorList>
            <person name="Goeker M."/>
        </authorList>
    </citation>
    <scope>NUCLEOTIDE SEQUENCE [LARGE SCALE GENOMIC DNA]</scope>
    <source>
        <strain evidence="21 22">DSM 18101</strain>
    </source>
</reference>
<feature type="domain" description="Histidine biosynthesis HisG C-terminal" evidence="20">
    <location>
        <begin position="219"/>
        <end position="291"/>
    </location>
</feature>
<evidence type="ECO:0000256" key="9">
    <source>
        <dbReference type="ARBA" id="ARBA00022605"/>
    </source>
</evidence>
<dbReference type="EC" id="2.4.2.17" evidence="6 18"/>